<gene>
    <name evidence="7" type="ORF">CL6EHI_166440</name>
</gene>
<dbReference type="PROSITE" id="PS50089">
    <property type="entry name" value="ZF_RING_2"/>
    <property type="match status" value="1"/>
</dbReference>
<keyword evidence="5" id="KW-1133">Transmembrane helix</keyword>
<comment type="caution">
    <text evidence="7">The sequence shown here is derived from an EMBL/GenBank/DDBJ whole genome shotgun (WGS) entry which is preliminary data.</text>
</comment>
<dbReference type="eggNOG" id="KOG0802">
    <property type="taxonomic scope" value="Eukaryota"/>
</dbReference>
<dbReference type="PANTHER" id="PTHR45798:SF97">
    <property type="entry name" value="ALCOHOL-SENSITIVE RING FINGER PROTEIN 1"/>
    <property type="match status" value="1"/>
</dbReference>
<feature type="transmembrane region" description="Helical" evidence="5">
    <location>
        <begin position="88"/>
        <end position="116"/>
    </location>
</feature>
<dbReference type="VEuPathDB" id="AmoebaDB:EHI7A_033940"/>
<keyword evidence="5" id="KW-0472">Membrane</keyword>
<evidence type="ECO:0000256" key="3">
    <source>
        <dbReference type="ARBA" id="ARBA00022833"/>
    </source>
</evidence>
<feature type="transmembrane region" description="Helical" evidence="5">
    <location>
        <begin position="170"/>
        <end position="195"/>
    </location>
</feature>
<evidence type="ECO:0000256" key="1">
    <source>
        <dbReference type="ARBA" id="ARBA00022723"/>
    </source>
</evidence>
<feature type="transmembrane region" description="Helical" evidence="5">
    <location>
        <begin position="46"/>
        <end position="68"/>
    </location>
</feature>
<sequence length="346" mass="40766">MKWSTIIIFQCICSYTSLLLIIFQLYSIHRSSFYIFMGLLRLPLPLFVLFNTFITTFIGIFLIIKHIFYEEITTAEMKVMSSKILNEIWTILIFILSGLSDISIDLLVIIILYISIKVNKILIETRIDLYNETQSYYYSKRVSMFILSLILIGITTMILLQYSTTDFVSLIFYCFFKILFYSLICDVLQQIFCFVHTLYEFQWKYYTLTSLSIKSIKLLLASFEFFILFKSLLPNVFVGLLIFSIMHVWESISSLEQLMTYIYYSYLLDHLSLVHYDAKEEHECVICRDVLTEAAHLRCGHDFHVSCLKGWLARASDCPICRNPINLKENNEEEVEINPTWNVHEI</sequence>
<evidence type="ECO:0000256" key="2">
    <source>
        <dbReference type="ARBA" id="ARBA00022771"/>
    </source>
</evidence>
<dbReference type="EMBL" id="BDEQ01000001">
    <property type="protein sequence ID" value="GAT97456.1"/>
    <property type="molecule type" value="Genomic_DNA"/>
</dbReference>
<feature type="transmembrane region" description="Helical" evidence="5">
    <location>
        <begin position="6"/>
        <end position="26"/>
    </location>
</feature>
<protein>
    <submittedName>
        <fullName evidence="7">Zinc finger domain containing protein</fullName>
    </submittedName>
</protein>
<dbReference type="InterPro" id="IPR001841">
    <property type="entry name" value="Znf_RING"/>
</dbReference>
<evidence type="ECO:0000259" key="6">
    <source>
        <dbReference type="PROSITE" id="PS50089"/>
    </source>
</evidence>
<dbReference type="AlphaFoldDB" id="A0A175JVL9"/>
<evidence type="ECO:0000313" key="8">
    <source>
        <dbReference type="Proteomes" id="UP000078387"/>
    </source>
</evidence>
<proteinExistence type="predicted"/>
<dbReference type="VEuPathDB" id="AmoebaDB:EHI_166440"/>
<dbReference type="InterPro" id="IPR052788">
    <property type="entry name" value="RING-type_E3_ligase_ATL"/>
</dbReference>
<accession>A0A175JVL9</accession>
<dbReference type="PANTHER" id="PTHR45798">
    <property type="entry name" value="RING-H2 FINGER PROTEIN ATL61-RELATED-RELATED"/>
    <property type="match status" value="1"/>
</dbReference>
<keyword evidence="3" id="KW-0862">Zinc</keyword>
<feature type="transmembrane region" description="Helical" evidence="5">
    <location>
        <begin position="144"/>
        <end position="164"/>
    </location>
</feature>
<dbReference type="SUPFAM" id="SSF57850">
    <property type="entry name" value="RING/U-box"/>
    <property type="match status" value="1"/>
</dbReference>
<name>A0A175JVL9_ENTHI</name>
<dbReference type="VEuPathDB" id="AmoebaDB:KM1_042450"/>
<dbReference type="SMART" id="SM00184">
    <property type="entry name" value="RING"/>
    <property type="match status" value="1"/>
</dbReference>
<feature type="transmembrane region" description="Helical" evidence="5">
    <location>
        <begin position="216"/>
        <end position="249"/>
    </location>
</feature>
<evidence type="ECO:0000256" key="5">
    <source>
        <dbReference type="SAM" id="Phobius"/>
    </source>
</evidence>
<dbReference type="VEuPathDB" id="AmoebaDB:EHI5A_016450"/>
<organism evidence="7 8">
    <name type="scientific">Entamoeba histolytica</name>
    <dbReference type="NCBI Taxonomy" id="5759"/>
    <lineage>
        <taxon>Eukaryota</taxon>
        <taxon>Amoebozoa</taxon>
        <taxon>Evosea</taxon>
        <taxon>Archamoebae</taxon>
        <taxon>Mastigamoebida</taxon>
        <taxon>Entamoebidae</taxon>
        <taxon>Entamoeba</taxon>
    </lineage>
</organism>
<dbReference type="VEuPathDB" id="AmoebaDB:EHI8A_031510"/>
<dbReference type="Proteomes" id="UP000078387">
    <property type="component" value="Unassembled WGS sequence"/>
</dbReference>
<evidence type="ECO:0000256" key="4">
    <source>
        <dbReference type="PROSITE-ProRule" id="PRU00175"/>
    </source>
</evidence>
<keyword evidence="5" id="KW-0812">Transmembrane</keyword>
<evidence type="ECO:0000313" key="7">
    <source>
        <dbReference type="EMBL" id="GAT97456.1"/>
    </source>
</evidence>
<dbReference type="Pfam" id="PF13639">
    <property type="entry name" value="zf-RING_2"/>
    <property type="match status" value="1"/>
</dbReference>
<dbReference type="SMART" id="SM01197">
    <property type="entry name" value="FANCL_C"/>
    <property type="match status" value="1"/>
</dbReference>
<keyword evidence="1" id="KW-0479">Metal-binding</keyword>
<reference evidence="7 8" key="1">
    <citation type="submission" date="2016-05" db="EMBL/GenBank/DDBJ databases">
        <title>First whole genome sequencing of Entamoeba histolytica HM1:IMSS-clone-6.</title>
        <authorList>
            <person name="Mukherjee Avik.K."/>
            <person name="Izumyama S."/>
            <person name="Nakada-Tsukui K."/>
            <person name="Nozaki T."/>
        </authorList>
    </citation>
    <scope>NUCLEOTIDE SEQUENCE [LARGE SCALE GENOMIC DNA]</scope>
    <source>
        <strain evidence="7 8">HM1:IMSS clone 6</strain>
    </source>
</reference>
<dbReference type="GO" id="GO:0008270">
    <property type="term" value="F:zinc ion binding"/>
    <property type="evidence" value="ECO:0007669"/>
    <property type="project" value="UniProtKB-KW"/>
</dbReference>
<keyword evidence="2 4" id="KW-0863">Zinc-finger</keyword>
<dbReference type="Gene3D" id="3.30.40.10">
    <property type="entry name" value="Zinc/RING finger domain, C3HC4 (zinc finger)"/>
    <property type="match status" value="1"/>
</dbReference>
<feature type="domain" description="RING-type" evidence="6">
    <location>
        <begin position="284"/>
        <end position="322"/>
    </location>
</feature>
<dbReference type="InterPro" id="IPR013083">
    <property type="entry name" value="Znf_RING/FYVE/PHD"/>
</dbReference>